<dbReference type="RefSeq" id="WP_088395241.1">
    <property type="nucleotide sequence ID" value="NZ_MXPU01000010.1"/>
</dbReference>
<gene>
    <name evidence="1" type="ORF">B5E41_16535</name>
</gene>
<protein>
    <recommendedName>
        <fullName evidence="3">Flagellar basal body-associated protein FliL</fullName>
    </recommendedName>
</protein>
<name>A0A246DU06_9HYPH</name>
<accession>A0A246DU06</accession>
<proteinExistence type="predicted"/>
<reference evidence="1 2" key="1">
    <citation type="submission" date="2017-03" db="EMBL/GenBank/DDBJ databases">
        <title>Genome of strain Rhizobium sp. CNPSo 668.</title>
        <authorList>
            <person name="Ribeiro R."/>
        </authorList>
    </citation>
    <scope>NUCLEOTIDE SEQUENCE [LARGE SCALE GENOMIC DNA]</scope>
    <source>
        <strain evidence="1 2">CNPSo 668</strain>
    </source>
</reference>
<dbReference type="Proteomes" id="UP000197269">
    <property type="component" value="Unassembled WGS sequence"/>
</dbReference>
<organism evidence="1 2">
    <name type="scientific">Rhizobium esperanzae</name>
    <dbReference type="NCBI Taxonomy" id="1967781"/>
    <lineage>
        <taxon>Bacteria</taxon>
        <taxon>Pseudomonadati</taxon>
        <taxon>Pseudomonadota</taxon>
        <taxon>Alphaproteobacteria</taxon>
        <taxon>Hyphomicrobiales</taxon>
        <taxon>Rhizobiaceae</taxon>
        <taxon>Rhizobium/Agrobacterium group</taxon>
        <taxon>Rhizobium</taxon>
    </lineage>
</organism>
<evidence type="ECO:0000313" key="2">
    <source>
        <dbReference type="Proteomes" id="UP000197269"/>
    </source>
</evidence>
<dbReference type="EMBL" id="MXPU01000010">
    <property type="protein sequence ID" value="OWO93836.1"/>
    <property type="molecule type" value="Genomic_DNA"/>
</dbReference>
<dbReference type="AlphaFoldDB" id="A0A246DU06"/>
<evidence type="ECO:0008006" key="3">
    <source>
        <dbReference type="Google" id="ProtNLM"/>
    </source>
</evidence>
<sequence length="179" mass="19206">MVKLVLTGIWVCAITLASVYFSVYVATAPAPAATDSKQNGLELVKGETVTVPVIGDGAITGYFLGRISFMMNKDMLKGVTLPLTEMTTDELFSLLVGNKMVDLAHIKSFDPKAFREEIRKGMNERLGGEYVADVMLEQLDYLSKEEVKENSAGQPKKLGAPVKIIEGAPAEGAPASAAH</sequence>
<evidence type="ECO:0000313" key="1">
    <source>
        <dbReference type="EMBL" id="OWO93836.1"/>
    </source>
</evidence>
<comment type="caution">
    <text evidence="1">The sequence shown here is derived from an EMBL/GenBank/DDBJ whole genome shotgun (WGS) entry which is preliminary data.</text>
</comment>